<feature type="region of interest" description="Disordered" evidence="5">
    <location>
        <begin position="1"/>
        <end position="21"/>
    </location>
</feature>
<evidence type="ECO:0000259" key="6">
    <source>
        <dbReference type="PROSITE" id="PS51007"/>
    </source>
</evidence>
<evidence type="ECO:0000256" key="1">
    <source>
        <dbReference type="ARBA" id="ARBA00022617"/>
    </source>
</evidence>
<dbReference type="GO" id="GO:0009055">
    <property type="term" value="F:electron transfer activity"/>
    <property type="evidence" value="ECO:0007669"/>
    <property type="project" value="InterPro"/>
</dbReference>
<feature type="region of interest" description="Disordered" evidence="5">
    <location>
        <begin position="115"/>
        <end position="141"/>
    </location>
</feature>
<gene>
    <name evidence="7" type="ORF">C3942_05580</name>
</gene>
<evidence type="ECO:0000256" key="5">
    <source>
        <dbReference type="SAM" id="MobiDB-lite"/>
    </source>
</evidence>
<evidence type="ECO:0000256" key="2">
    <source>
        <dbReference type="ARBA" id="ARBA00022723"/>
    </source>
</evidence>
<dbReference type="PROSITE" id="PS51007">
    <property type="entry name" value="CYTC"/>
    <property type="match status" value="1"/>
</dbReference>
<dbReference type="InterPro" id="IPR009056">
    <property type="entry name" value="Cyt_c-like_dom"/>
</dbReference>
<dbReference type="InterPro" id="IPR036909">
    <property type="entry name" value="Cyt_c-like_dom_sf"/>
</dbReference>
<dbReference type="InterPro" id="IPR051395">
    <property type="entry name" value="Cytochrome_c_Peroxidase/MauG"/>
</dbReference>
<dbReference type="GO" id="GO:0046872">
    <property type="term" value="F:metal ion binding"/>
    <property type="evidence" value="ECO:0007669"/>
    <property type="project" value="UniProtKB-KW"/>
</dbReference>
<protein>
    <recommendedName>
        <fullName evidence="6">Cytochrome c domain-containing protein</fullName>
    </recommendedName>
</protein>
<dbReference type="PANTHER" id="PTHR30600:SF9">
    <property type="entry name" value="BLR7738 PROTEIN"/>
    <property type="match status" value="1"/>
</dbReference>
<evidence type="ECO:0000313" key="8">
    <source>
        <dbReference type="Proteomes" id="UP000238220"/>
    </source>
</evidence>
<sequence>MDEFCEGQPDTATLPQDPRELIRPGVNQGRAVAFNAWWQDCTGPSSNPRRKPQNCGEYRRRAQAGEALMRTGLAMSFHGRGLVSASSYNNLWQRWGLAARPADFDAQARRRYGLPQASFPNPYPLPDEDPLASNGGSGELPAGLTQVKDADGHYTGTIGITCDICHSGELDVAGKDFVSGLGANTADMQLLLSDLLIPLLPIGLNDTRGVTNAEGLSGLLIGLLDIDSLGLRPESTLLMQLPGNTSGAGDTKMPAWWNASHRPRKFWDGGFSYDAARLDSAILNLLRPLESPLGMDKEHNRRQREIIETQSIDTQAYIESLRSPPYPGTVNEPLAQAGAILFHAKDLWASGKNGDIPRPPTNGSCAGCHGVYSERYAHDPAFLEDPRLRGMAGYIAPIEQIRTDRQRLDGFTKPLLELMSSSWFSYPEGSEGYVAPDQKNALQERLDDFAVFTGTRVKGACTWQGALPEDAVGYLSPPLHGIWATAPYLHNASVPDVWSLLDPDARPAVWRRQLTAELGEQGLETGAAAYDADRLGWKHDVLICGAGGLPYVSCEPENAPPALTALVEFINTVPGTLNSLGYQVTPPLGRAAVQERMIFNSHQFAKSNGGHDFTRALSDTERRAIIEYLKTL</sequence>
<keyword evidence="2 4" id="KW-0479">Metal-binding</keyword>
<feature type="domain" description="Cytochrome c" evidence="6">
    <location>
        <begin position="333"/>
        <end position="632"/>
    </location>
</feature>
<reference evidence="7 8" key="1">
    <citation type="submission" date="2018-02" db="EMBL/GenBank/DDBJ databases">
        <title>Genome sequencing of Solimonas sp. HR-BB.</title>
        <authorList>
            <person name="Lee Y."/>
            <person name="Jeon C.O."/>
        </authorList>
    </citation>
    <scope>NUCLEOTIDE SEQUENCE [LARGE SCALE GENOMIC DNA]</scope>
    <source>
        <strain evidence="7 8">HR-BB</strain>
    </source>
</reference>
<dbReference type="PANTHER" id="PTHR30600">
    <property type="entry name" value="CYTOCHROME C PEROXIDASE-RELATED"/>
    <property type="match status" value="1"/>
</dbReference>
<name>A0A2S5TK27_9GAMM</name>
<keyword evidence="8" id="KW-1185">Reference proteome</keyword>
<keyword evidence="3 4" id="KW-0408">Iron</keyword>
<keyword evidence="1 4" id="KW-0349">Heme</keyword>
<accession>A0A2S5TK27</accession>
<dbReference type="SUPFAM" id="SSF46626">
    <property type="entry name" value="Cytochrome c"/>
    <property type="match status" value="1"/>
</dbReference>
<comment type="caution">
    <text evidence="7">The sequence shown here is derived from an EMBL/GenBank/DDBJ whole genome shotgun (WGS) entry which is preliminary data.</text>
</comment>
<dbReference type="Gene3D" id="1.10.760.10">
    <property type="entry name" value="Cytochrome c-like domain"/>
    <property type="match status" value="1"/>
</dbReference>
<evidence type="ECO:0000313" key="7">
    <source>
        <dbReference type="EMBL" id="PPE75148.1"/>
    </source>
</evidence>
<dbReference type="GO" id="GO:0020037">
    <property type="term" value="F:heme binding"/>
    <property type="evidence" value="ECO:0007669"/>
    <property type="project" value="InterPro"/>
</dbReference>
<dbReference type="GO" id="GO:0004130">
    <property type="term" value="F:cytochrome-c peroxidase activity"/>
    <property type="evidence" value="ECO:0007669"/>
    <property type="project" value="TreeGrafter"/>
</dbReference>
<dbReference type="Proteomes" id="UP000238220">
    <property type="component" value="Unassembled WGS sequence"/>
</dbReference>
<dbReference type="Pfam" id="PF21419">
    <property type="entry name" value="RoxA-like_Cyt-c"/>
    <property type="match status" value="1"/>
</dbReference>
<dbReference type="EMBL" id="PSNW01000002">
    <property type="protein sequence ID" value="PPE75148.1"/>
    <property type="molecule type" value="Genomic_DNA"/>
</dbReference>
<proteinExistence type="predicted"/>
<organism evidence="7 8">
    <name type="scientific">Solimonas fluminis</name>
    <dbReference type="NCBI Taxonomy" id="2086571"/>
    <lineage>
        <taxon>Bacteria</taxon>
        <taxon>Pseudomonadati</taxon>
        <taxon>Pseudomonadota</taxon>
        <taxon>Gammaproteobacteria</taxon>
        <taxon>Nevskiales</taxon>
        <taxon>Nevskiaceae</taxon>
        <taxon>Solimonas</taxon>
    </lineage>
</organism>
<dbReference type="AlphaFoldDB" id="A0A2S5TK27"/>
<evidence type="ECO:0000256" key="4">
    <source>
        <dbReference type="PROSITE-ProRule" id="PRU00433"/>
    </source>
</evidence>
<evidence type="ECO:0000256" key="3">
    <source>
        <dbReference type="ARBA" id="ARBA00023004"/>
    </source>
</evidence>